<dbReference type="OrthoDB" id="886052at2"/>
<evidence type="ECO:0000313" key="1">
    <source>
        <dbReference type="EMBL" id="RIY13719.1"/>
    </source>
</evidence>
<dbReference type="AlphaFoldDB" id="A0A418R8L8"/>
<dbReference type="Proteomes" id="UP000284250">
    <property type="component" value="Unassembled WGS sequence"/>
</dbReference>
<proteinExistence type="predicted"/>
<accession>A0A418R8L8</accession>
<dbReference type="RefSeq" id="WP_119653949.1">
    <property type="nucleotide sequence ID" value="NZ_JBHUOI010000070.1"/>
</dbReference>
<comment type="caution">
    <text evidence="1">The sequence shown here is derived from an EMBL/GenBank/DDBJ whole genome shotgun (WGS) entry which is preliminary data.</text>
</comment>
<reference evidence="1 2" key="2">
    <citation type="submission" date="2019-01" db="EMBL/GenBank/DDBJ databases">
        <title>Hymenobacter humicola sp. nov., isolated from soils in Antarctica.</title>
        <authorList>
            <person name="Sedlacek I."/>
            <person name="Holochova P."/>
            <person name="Kralova S."/>
            <person name="Pantucek R."/>
            <person name="Stankova E."/>
            <person name="Vrbovska V."/>
            <person name="Kristofova L."/>
            <person name="Svec P."/>
            <person name="Busse H.-J."/>
        </authorList>
    </citation>
    <scope>NUCLEOTIDE SEQUENCE [LARGE SCALE GENOMIC DNA]</scope>
    <source>
        <strain evidence="1 2">CCM 8852</strain>
    </source>
</reference>
<dbReference type="EMBL" id="QYCN01000002">
    <property type="protein sequence ID" value="RIY13719.1"/>
    <property type="molecule type" value="Genomic_DNA"/>
</dbReference>
<evidence type="ECO:0000313" key="2">
    <source>
        <dbReference type="Proteomes" id="UP000284250"/>
    </source>
</evidence>
<gene>
    <name evidence="1" type="ORF">D0T11_01160</name>
</gene>
<reference evidence="1 2" key="1">
    <citation type="submission" date="2018-09" db="EMBL/GenBank/DDBJ databases">
        <authorList>
            <person name="Zeman M."/>
            <person name="Pardy F."/>
        </authorList>
    </citation>
    <scope>NUCLEOTIDE SEQUENCE [LARGE SCALE GENOMIC DNA]</scope>
    <source>
        <strain evidence="1 2">CCM 8852</strain>
    </source>
</reference>
<organism evidence="1 2">
    <name type="scientific">Hymenobacter rubripertinctus</name>
    <dbReference type="NCBI Taxonomy" id="2029981"/>
    <lineage>
        <taxon>Bacteria</taxon>
        <taxon>Pseudomonadati</taxon>
        <taxon>Bacteroidota</taxon>
        <taxon>Cytophagia</taxon>
        <taxon>Cytophagales</taxon>
        <taxon>Hymenobacteraceae</taxon>
        <taxon>Hymenobacter</taxon>
    </lineage>
</organism>
<name>A0A418R8L8_9BACT</name>
<protein>
    <submittedName>
        <fullName evidence="1">Uncharacterized protein</fullName>
    </submittedName>
</protein>
<keyword evidence="2" id="KW-1185">Reference proteome</keyword>
<sequence>MAPDQYYPSDMNTRLEESFRAADEAREDLSDSVTNSVAANCDLLHHGLISSQGFEVTTEMYRHLLSRLLRHPSGEVRAQALALFNESMEQFWPKRRPDAPSANG</sequence>